<protein>
    <submittedName>
        <fullName evidence="1">Uncharacterized protein</fullName>
    </submittedName>
</protein>
<organism evidence="1">
    <name type="scientific">Enterobacter kobei</name>
    <dbReference type="NCBI Taxonomy" id="208224"/>
    <lineage>
        <taxon>Bacteria</taxon>
        <taxon>Pseudomonadati</taxon>
        <taxon>Pseudomonadota</taxon>
        <taxon>Gammaproteobacteria</taxon>
        <taxon>Enterobacterales</taxon>
        <taxon>Enterobacteriaceae</taxon>
        <taxon>Enterobacter</taxon>
        <taxon>Enterobacter cloacae complex</taxon>
    </lineage>
</organism>
<comment type="caution">
    <text evidence="1">The sequence shown here is derived from an EMBL/GenBank/DDBJ whole genome shotgun (WGS) entry which is preliminary data.</text>
</comment>
<evidence type="ECO:0000313" key="1">
    <source>
        <dbReference type="EMBL" id="PJD68535.1"/>
    </source>
</evidence>
<dbReference type="EMBL" id="NEEU01000026">
    <property type="protein sequence ID" value="PJD68535.1"/>
    <property type="molecule type" value="Genomic_DNA"/>
</dbReference>
<sequence>MKKKMTLHIFILIFIYMTTAFFALGVVTRIVTAVIYTGEVYLSLSGVIKVVKMSVVAGIFIAVGCLIFNKIDEYNARKKLPTDPDK</sequence>
<proteinExistence type="predicted"/>
<gene>
    <name evidence="1" type="ORF">B9Q37_22825</name>
</gene>
<name>A0A2J0PDN2_9ENTR</name>
<dbReference type="Proteomes" id="UP000230495">
    <property type="component" value="Unassembled WGS sequence"/>
</dbReference>
<dbReference type="RefSeq" id="WP_023336481.1">
    <property type="nucleotide sequence ID" value="NZ_BEGI01000055.1"/>
</dbReference>
<dbReference type="AlphaFoldDB" id="A0A2J0PDN2"/>
<accession>A0A181DKQ6</accession>
<reference evidence="1 2" key="1">
    <citation type="journal article" date="2017" name="J. Antimicrob. Chemother.">
        <title>Characterization of the population structure, drug resistance mechanisms and plasmids of the community-associated Enterobacter cloacae complex in China.</title>
        <authorList>
            <person name="Zhou K."/>
            <person name="Yu W."/>
            <person name="Cao X."/>
            <person name="Shen P."/>
            <person name="Lu H."/>
            <person name="Luo Q."/>
            <person name="Rossen J.W.A."/>
            <person name="Xiao Y."/>
        </authorList>
    </citation>
    <scope>NUCLEOTIDE SEQUENCE [LARGE SCALE GENOMIC DNA]</scope>
    <source>
        <strain evidence="1">ECC1097</strain>
    </source>
</reference>
<evidence type="ECO:0000313" key="2">
    <source>
        <dbReference type="Proteomes" id="UP000230495"/>
    </source>
</evidence>
<dbReference type="OrthoDB" id="6506161at2"/>
<accession>A0A2J0PDN2</accession>
<accession>A0A0H0DJL6</accession>